<feature type="compositionally biased region" description="Pro residues" evidence="1">
    <location>
        <begin position="154"/>
        <end position="163"/>
    </location>
</feature>
<evidence type="ECO:0000313" key="2">
    <source>
        <dbReference type="EMBL" id="KAH6879883.1"/>
    </source>
</evidence>
<dbReference type="AlphaFoldDB" id="A0A9P9AKT5"/>
<dbReference type="EMBL" id="JAGPYM010000028">
    <property type="protein sequence ID" value="KAH6879883.1"/>
    <property type="molecule type" value="Genomic_DNA"/>
</dbReference>
<feature type="region of interest" description="Disordered" evidence="1">
    <location>
        <begin position="126"/>
        <end position="163"/>
    </location>
</feature>
<sequence length="163" mass="18203">MPTAAPPVLYLAAAAAIVLFLLLPSPLPLLSWSGAARRNDTPTVTHYLRTFTGRLTDLTTILQCMYESCIEFIPLYRTLHPGRTKLTLFHRHEHWTHVHRLVSVIHPRQAQGPIPVNRDSISDPMAEKAREIPATVSEPLLIPRSVEPKHPRPGRPVNPPISG</sequence>
<name>A0A9P9AKT5_9HYPO</name>
<keyword evidence="3" id="KW-1185">Reference proteome</keyword>
<accession>A0A9P9AKT5</accession>
<gene>
    <name evidence="2" type="ORF">B0T10DRAFT_464414</name>
</gene>
<comment type="caution">
    <text evidence="2">The sequence shown here is derived from an EMBL/GenBank/DDBJ whole genome shotgun (WGS) entry which is preliminary data.</text>
</comment>
<organism evidence="2 3">
    <name type="scientific">Thelonectria olida</name>
    <dbReference type="NCBI Taxonomy" id="1576542"/>
    <lineage>
        <taxon>Eukaryota</taxon>
        <taxon>Fungi</taxon>
        <taxon>Dikarya</taxon>
        <taxon>Ascomycota</taxon>
        <taxon>Pezizomycotina</taxon>
        <taxon>Sordariomycetes</taxon>
        <taxon>Hypocreomycetidae</taxon>
        <taxon>Hypocreales</taxon>
        <taxon>Nectriaceae</taxon>
        <taxon>Thelonectria</taxon>
    </lineage>
</organism>
<dbReference type="OrthoDB" id="540174at2759"/>
<proteinExistence type="predicted"/>
<reference evidence="2 3" key="1">
    <citation type="journal article" date="2021" name="Nat. Commun.">
        <title>Genetic determinants of endophytism in the Arabidopsis root mycobiome.</title>
        <authorList>
            <person name="Mesny F."/>
            <person name="Miyauchi S."/>
            <person name="Thiergart T."/>
            <person name="Pickel B."/>
            <person name="Atanasova L."/>
            <person name="Karlsson M."/>
            <person name="Huettel B."/>
            <person name="Barry K.W."/>
            <person name="Haridas S."/>
            <person name="Chen C."/>
            <person name="Bauer D."/>
            <person name="Andreopoulos W."/>
            <person name="Pangilinan J."/>
            <person name="LaButti K."/>
            <person name="Riley R."/>
            <person name="Lipzen A."/>
            <person name="Clum A."/>
            <person name="Drula E."/>
            <person name="Henrissat B."/>
            <person name="Kohler A."/>
            <person name="Grigoriev I.V."/>
            <person name="Martin F.M."/>
            <person name="Hacquard S."/>
        </authorList>
    </citation>
    <scope>NUCLEOTIDE SEQUENCE [LARGE SCALE GENOMIC DNA]</scope>
    <source>
        <strain evidence="2 3">MPI-CAGE-CH-0241</strain>
    </source>
</reference>
<dbReference type="Proteomes" id="UP000777438">
    <property type="component" value="Unassembled WGS sequence"/>
</dbReference>
<evidence type="ECO:0000313" key="3">
    <source>
        <dbReference type="Proteomes" id="UP000777438"/>
    </source>
</evidence>
<evidence type="ECO:0000256" key="1">
    <source>
        <dbReference type="SAM" id="MobiDB-lite"/>
    </source>
</evidence>
<protein>
    <submittedName>
        <fullName evidence="2">Uncharacterized protein</fullName>
    </submittedName>
</protein>